<dbReference type="EMBL" id="BGPR01226009">
    <property type="protein sequence ID" value="GBL55416.1"/>
    <property type="molecule type" value="Genomic_DNA"/>
</dbReference>
<sequence length="142" mass="16580">MFVSWLGREFDVMCCRSVSLVWRHNCGAVTDFRLRDHTVTDYVHIVTCLFPAMLVSWLGREFDVMCRRSVSLVWRHNCGAVTDFRLRDHTVTDYLHIVTCLFPAILVSWLGREFDVMCRLSVSLVWRHNCGAVADFRLRGHT</sequence>
<organism evidence="3 4">
    <name type="scientific">Araneus ventricosus</name>
    <name type="common">Orbweaver spider</name>
    <name type="synonym">Epeira ventricosa</name>
    <dbReference type="NCBI Taxonomy" id="182803"/>
    <lineage>
        <taxon>Eukaryota</taxon>
        <taxon>Metazoa</taxon>
        <taxon>Ecdysozoa</taxon>
        <taxon>Arthropoda</taxon>
        <taxon>Chelicerata</taxon>
        <taxon>Arachnida</taxon>
        <taxon>Araneae</taxon>
        <taxon>Araneomorphae</taxon>
        <taxon>Entelegynae</taxon>
        <taxon>Araneoidea</taxon>
        <taxon>Araneidae</taxon>
        <taxon>Araneus</taxon>
    </lineage>
</organism>
<proteinExistence type="predicted"/>
<keyword evidence="4" id="KW-1185">Reference proteome</keyword>
<keyword evidence="1" id="KW-0472">Membrane</keyword>
<feature type="transmembrane region" description="Helical" evidence="1">
    <location>
        <begin position="42"/>
        <end position="59"/>
    </location>
</feature>
<dbReference type="EMBL" id="BGPR01226029">
    <property type="protein sequence ID" value="GBL55502.1"/>
    <property type="molecule type" value="Genomic_DNA"/>
</dbReference>
<feature type="transmembrane region" description="Helical" evidence="1">
    <location>
        <begin position="94"/>
        <end position="111"/>
    </location>
</feature>
<gene>
    <name evidence="2" type="ORF">AVEN_119639_1</name>
    <name evidence="3" type="ORF">AVEN_215071_1</name>
</gene>
<evidence type="ECO:0000313" key="4">
    <source>
        <dbReference type="Proteomes" id="UP000499080"/>
    </source>
</evidence>
<reference evidence="3 4" key="1">
    <citation type="journal article" date="2019" name="Sci. Rep.">
        <title>Orb-weaving spider Araneus ventricosus genome elucidates the spidroin gene catalogue.</title>
        <authorList>
            <person name="Kono N."/>
            <person name="Nakamura H."/>
            <person name="Ohtoshi R."/>
            <person name="Moran D.A.P."/>
            <person name="Shinohara A."/>
            <person name="Yoshida Y."/>
            <person name="Fujiwara M."/>
            <person name="Mori M."/>
            <person name="Tomita M."/>
            <person name="Arakawa K."/>
        </authorList>
    </citation>
    <scope>NUCLEOTIDE SEQUENCE [LARGE SCALE GENOMIC DNA]</scope>
</reference>
<accession>A0A4Y1ZL85</accession>
<evidence type="ECO:0000313" key="3">
    <source>
        <dbReference type="EMBL" id="GBL55502.1"/>
    </source>
</evidence>
<keyword evidence="1" id="KW-0812">Transmembrane</keyword>
<keyword evidence="1" id="KW-1133">Transmembrane helix</keyword>
<evidence type="ECO:0000256" key="1">
    <source>
        <dbReference type="SAM" id="Phobius"/>
    </source>
</evidence>
<protein>
    <submittedName>
        <fullName evidence="3">Uncharacterized protein</fullName>
    </submittedName>
</protein>
<dbReference type="Proteomes" id="UP000499080">
    <property type="component" value="Unassembled WGS sequence"/>
</dbReference>
<dbReference type="AlphaFoldDB" id="A0A4Y1ZL85"/>
<name>A0A4Y1ZL85_ARAVE</name>
<evidence type="ECO:0000313" key="2">
    <source>
        <dbReference type="EMBL" id="GBL55416.1"/>
    </source>
</evidence>
<comment type="caution">
    <text evidence="3">The sequence shown here is derived from an EMBL/GenBank/DDBJ whole genome shotgun (WGS) entry which is preliminary data.</text>
</comment>